<dbReference type="AlphaFoldDB" id="A0A9D4QYY1"/>
<proteinExistence type="predicted"/>
<evidence type="ECO:0000256" key="1">
    <source>
        <dbReference type="SAM" id="MobiDB-lite"/>
    </source>
</evidence>
<reference evidence="2" key="1">
    <citation type="journal article" date="2019" name="bioRxiv">
        <title>The Genome of the Zebra Mussel, Dreissena polymorpha: A Resource for Invasive Species Research.</title>
        <authorList>
            <person name="McCartney M.A."/>
            <person name="Auch B."/>
            <person name="Kono T."/>
            <person name="Mallez S."/>
            <person name="Zhang Y."/>
            <person name="Obille A."/>
            <person name="Becker A."/>
            <person name="Abrahante J.E."/>
            <person name="Garbe J."/>
            <person name="Badalamenti J.P."/>
            <person name="Herman A."/>
            <person name="Mangelson H."/>
            <person name="Liachko I."/>
            <person name="Sullivan S."/>
            <person name="Sone E.D."/>
            <person name="Koren S."/>
            <person name="Silverstein K.A.T."/>
            <person name="Beckman K.B."/>
            <person name="Gohl D.M."/>
        </authorList>
    </citation>
    <scope>NUCLEOTIDE SEQUENCE</scope>
    <source>
        <strain evidence="2">Duluth1</strain>
        <tissue evidence="2">Whole animal</tissue>
    </source>
</reference>
<evidence type="ECO:0000313" key="2">
    <source>
        <dbReference type="EMBL" id="KAH3848836.1"/>
    </source>
</evidence>
<keyword evidence="3" id="KW-1185">Reference proteome</keyword>
<organism evidence="2 3">
    <name type="scientific">Dreissena polymorpha</name>
    <name type="common">Zebra mussel</name>
    <name type="synonym">Mytilus polymorpha</name>
    <dbReference type="NCBI Taxonomy" id="45954"/>
    <lineage>
        <taxon>Eukaryota</taxon>
        <taxon>Metazoa</taxon>
        <taxon>Spiralia</taxon>
        <taxon>Lophotrochozoa</taxon>
        <taxon>Mollusca</taxon>
        <taxon>Bivalvia</taxon>
        <taxon>Autobranchia</taxon>
        <taxon>Heteroconchia</taxon>
        <taxon>Euheterodonta</taxon>
        <taxon>Imparidentia</taxon>
        <taxon>Neoheterodontei</taxon>
        <taxon>Myida</taxon>
        <taxon>Dreissenoidea</taxon>
        <taxon>Dreissenidae</taxon>
        <taxon>Dreissena</taxon>
    </lineage>
</organism>
<feature type="compositionally biased region" description="Basic and acidic residues" evidence="1">
    <location>
        <begin position="19"/>
        <end position="36"/>
    </location>
</feature>
<feature type="region of interest" description="Disordered" evidence="1">
    <location>
        <begin position="1"/>
        <end position="62"/>
    </location>
</feature>
<name>A0A9D4QYY1_DREPO</name>
<comment type="caution">
    <text evidence="2">The sequence shown here is derived from an EMBL/GenBank/DDBJ whole genome shotgun (WGS) entry which is preliminary data.</text>
</comment>
<dbReference type="Proteomes" id="UP000828390">
    <property type="component" value="Unassembled WGS sequence"/>
</dbReference>
<accession>A0A9D4QYY1</accession>
<dbReference type="EMBL" id="JAIWYP010000003">
    <property type="protein sequence ID" value="KAH3848836.1"/>
    <property type="molecule type" value="Genomic_DNA"/>
</dbReference>
<evidence type="ECO:0000313" key="3">
    <source>
        <dbReference type="Proteomes" id="UP000828390"/>
    </source>
</evidence>
<feature type="compositionally biased region" description="Basic and acidic residues" evidence="1">
    <location>
        <begin position="45"/>
        <end position="62"/>
    </location>
</feature>
<gene>
    <name evidence="2" type="ORF">DPMN_091219</name>
</gene>
<protein>
    <submittedName>
        <fullName evidence="2">Uncharacterized protein</fullName>
    </submittedName>
</protein>
<reference evidence="2" key="2">
    <citation type="submission" date="2020-11" db="EMBL/GenBank/DDBJ databases">
        <authorList>
            <person name="McCartney M.A."/>
            <person name="Auch B."/>
            <person name="Kono T."/>
            <person name="Mallez S."/>
            <person name="Becker A."/>
            <person name="Gohl D.M."/>
            <person name="Silverstein K.A.T."/>
            <person name="Koren S."/>
            <person name="Bechman K.B."/>
            <person name="Herman A."/>
            <person name="Abrahante J.E."/>
            <person name="Garbe J."/>
        </authorList>
    </citation>
    <scope>NUCLEOTIDE SEQUENCE</scope>
    <source>
        <strain evidence="2">Duluth1</strain>
        <tissue evidence="2">Whole animal</tissue>
    </source>
</reference>
<sequence>MSKAKYPLFSEGGHTKSLKTQEKANEYKFNDMEQYSKRSNITIEGIRDKENETASETEEKVL</sequence>